<dbReference type="Proteomes" id="UP000198707">
    <property type="component" value="Unassembled WGS sequence"/>
</dbReference>
<sequence length="153" mass="16076">MTRTRNVLVVLALALGALVGVPASAMAGPAAVPEGCRNAGGGGYASCNGKDPQAMGCSSGATTTASGRAKNGVWVELRYSSGCQAYWTRYTNTPGSTGDARIWNGAGTVFYKKTLAAYAGETGWTPMMAANVNPDACLYFYYADLREWMEYCP</sequence>
<reference evidence="3" key="1">
    <citation type="submission" date="2016-10" db="EMBL/GenBank/DDBJ databases">
        <authorList>
            <person name="Varghese N."/>
            <person name="Submissions S."/>
        </authorList>
    </citation>
    <scope>NUCLEOTIDE SEQUENCE [LARGE SCALE GENOMIC DNA]</scope>
    <source>
        <strain evidence="3">CGMCC 4.7038</strain>
    </source>
</reference>
<evidence type="ECO:0000313" key="2">
    <source>
        <dbReference type="EMBL" id="SEJ74565.1"/>
    </source>
</evidence>
<dbReference type="InterPro" id="IPR021224">
    <property type="entry name" value="DUF2690"/>
</dbReference>
<dbReference type="EMBL" id="FNYV01000007">
    <property type="protein sequence ID" value="SEJ74565.1"/>
    <property type="molecule type" value="Genomic_DNA"/>
</dbReference>
<name>A0A1H7BMD4_9ACTN</name>
<evidence type="ECO:0000313" key="3">
    <source>
        <dbReference type="Proteomes" id="UP000198707"/>
    </source>
</evidence>
<dbReference type="RefSeq" id="WP_170147727.1">
    <property type="nucleotide sequence ID" value="NZ_BOPI01000056.1"/>
</dbReference>
<organism evidence="2 3">
    <name type="scientific">Micromonospora phaseoli</name>
    <dbReference type="NCBI Taxonomy" id="1144548"/>
    <lineage>
        <taxon>Bacteria</taxon>
        <taxon>Bacillati</taxon>
        <taxon>Actinomycetota</taxon>
        <taxon>Actinomycetes</taxon>
        <taxon>Micromonosporales</taxon>
        <taxon>Micromonosporaceae</taxon>
        <taxon>Micromonospora</taxon>
    </lineage>
</organism>
<accession>A0A1H7BMD4</accession>
<keyword evidence="3" id="KW-1185">Reference proteome</keyword>
<protein>
    <recommendedName>
        <fullName evidence="4">DUF2690 domain-containing protein</fullName>
    </recommendedName>
</protein>
<dbReference type="Pfam" id="PF10901">
    <property type="entry name" value="DUF2690"/>
    <property type="match status" value="1"/>
</dbReference>
<proteinExistence type="predicted"/>
<dbReference type="AlphaFoldDB" id="A0A1H7BMD4"/>
<evidence type="ECO:0000256" key="1">
    <source>
        <dbReference type="SAM" id="SignalP"/>
    </source>
</evidence>
<evidence type="ECO:0008006" key="4">
    <source>
        <dbReference type="Google" id="ProtNLM"/>
    </source>
</evidence>
<gene>
    <name evidence="2" type="ORF">SAMN05443287_107133</name>
</gene>
<feature type="chain" id="PRO_5038860303" description="DUF2690 domain-containing protein" evidence="1">
    <location>
        <begin position="28"/>
        <end position="153"/>
    </location>
</feature>
<keyword evidence="1" id="KW-0732">Signal</keyword>
<feature type="signal peptide" evidence="1">
    <location>
        <begin position="1"/>
        <end position="27"/>
    </location>
</feature>